<name>A0A223I377_THETR</name>
<keyword evidence="1" id="KW-0436">Ligase</keyword>
<dbReference type="GeneID" id="93865636"/>
<sequence>MEDKGKYIKGFLAGAALTAFIIPKINSKKAMQMIQTGLSMIAHKANKM</sequence>
<evidence type="ECO:0000313" key="2">
    <source>
        <dbReference type="Proteomes" id="UP000214975"/>
    </source>
</evidence>
<dbReference type="EMBL" id="CP016893">
    <property type="protein sequence ID" value="AST59186.1"/>
    <property type="molecule type" value="Genomic_DNA"/>
</dbReference>
<reference evidence="1 2" key="1">
    <citation type="submission" date="2016-08" db="EMBL/GenBank/DDBJ databases">
        <title>A novel genetic cassette of butanologenic Thermoanaerobacterium thermosaccharolyticum that directly convert cellulose to butanol.</title>
        <authorList>
            <person name="Li T."/>
            <person name="He J."/>
        </authorList>
    </citation>
    <scope>NUCLEOTIDE SEQUENCE [LARGE SCALE GENOMIC DNA]</scope>
    <source>
        <strain evidence="1 2">TG57</strain>
    </source>
</reference>
<dbReference type="AlphaFoldDB" id="A0A223I377"/>
<accession>A0A223I377</accession>
<gene>
    <name evidence="1" type="ORF">Thert_03470</name>
</gene>
<proteinExistence type="predicted"/>
<organism evidence="1 2">
    <name type="scientific">Thermoanaerobacterium thermosaccharolyticum</name>
    <name type="common">Clostridium thermosaccharolyticum</name>
    <dbReference type="NCBI Taxonomy" id="1517"/>
    <lineage>
        <taxon>Bacteria</taxon>
        <taxon>Bacillati</taxon>
        <taxon>Bacillota</taxon>
        <taxon>Clostridia</taxon>
        <taxon>Thermoanaerobacterales</taxon>
        <taxon>Thermoanaerobacteraceae</taxon>
        <taxon>Thermoanaerobacterium</taxon>
    </lineage>
</organism>
<dbReference type="RefSeq" id="WP_013297741.1">
    <property type="nucleotide sequence ID" value="NZ_CP016893.1"/>
</dbReference>
<protein>
    <submittedName>
        <fullName evidence="1">Methionine-tRNA ligase</fullName>
    </submittedName>
</protein>
<dbReference type="GO" id="GO:0016874">
    <property type="term" value="F:ligase activity"/>
    <property type="evidence" value="ECO:0007669"/>
    <property type="project" value="UniProtKB-KW"/>
</dbReference>
<evidence type="ECO:0000313" key="1">
    <source>
        <dbReference type="EMBL" id="AST59186.1"/>
    </source>
</evidence>
<dbReference type="Proteomes" id="UP000214975">
    <property type="component" value="Chromosome"/>
</dbReference>